<proteinExistence type="predicted"/>
<accession>A0ABN3V070</accession>
<name>A0ABN3V070_9PSEU</name>
<comment type="caution">
    <text evidence="1">The sequence shown here is derived from an EMBL/GenBank/DDBJ whole genome shotgun (WGS) entry which is preliminary data.</text>
</comment>
<reference evidence="1 2" key="1">
    <citation type="journal article" date="2019" name="Int. J. Syst. Evol. Microbiol.">
        <title>The Global Catalogue of Microorganisms (GCM) 10K type strain sequencing project: providing services to taxonomists for standard genome sequencing and annotation.</title>
        <authorList>
            <consortium name="The Broad Institute Genomics Platform"/>
            <consortium name="The Broad Institute Genome Sequencing Center for Infectious Disease"/>
            <person name="Wu L."/>
            <person name="Ma J."/>
        </authorList>
    </citation>
    <scope>NUCLEOTIDE SEQUENCE [LARGE SCALE GENOMIC DNA]</scope>
    <source>
        <strain evidence="1 2">JCM 9383</strain>
    </source>
</reference>
<gene>
    <name evidence="1" type="ORF">GCM10010470_01510</name>
</gene>
<evidence type="ECO:0000313" key="2">
    <source>
        <dbReference type="Proteomes" id="UP001500979"/>
    </source>
</evidence>
<organism evidence="1 2">
    <name type="scientific">Saccharopolyspora taberi</name>
    <dbReference type="NCBI Taxonomy" id="60895"/>
    <lineage>
        <taxon>Bacteria</taxon>
        <taxon>Bacillati</taxon>
        <taxon>Actinomycetota</taxon>
        <taxon>Actinomycetes</taxon>
        <taxon>Pseudonocardiales</taxon>
        <taxon>Pseudonocardiaceae</taxon>
        <taxon>Saccharopolyspora</taxon>
    </lineage>
</organism>
<protein>
    <submittedName>
        <fullName evidence="1">Uncharacterized protein</fullName>
    </submittedName>
</protein>
<evidence type="ECO:0000313" key="1">
    <source>
        <dbReference type="EMBL" id="GAA2773503.1"/>
    </source>
</evidence>
<sequence>MRPRRDVLSVVHSVTAGNRVLDVLSGIKHDSDIRIMFTVAPGAAAAGAELFLAEAGALVLPWQQACRRRFDLIVTASASEASNLTGPVLLLLNMSERRIFAKERRAGGIEDLHRAVLGRGTVPAVIGLPHRRQRDLLYECCPEAARYAAVIGDVGYDRLIASLPLRDAYRSALGIRNGHVVILATTTRGPCSVFGTDPAFFSRLTEELLGNGNRVLFQLHPGIWFGHGVRRVRAWIRTAHASGLEVIAPTVDWRIPLIAADRVVGDDEAVITHAAAIGKPVATFRSRPPGCAPGPVAEAVAKVSTTVNPAMPLHRQLDSGPASGGAEIAAQLTSAPGRSGALVRAVVYRLLHLPEPRTRPSCRSIPAAGIAFQTRRSS</sequence>
<keyword evidence="2" id="KW-1185">Reference proteome</keyword>
<dbReference type="EMBL" id="BAAAUX010000001">
    <property type="protein sequence ID" value="GAA2773503.1"/>
    <property type="molecule type" value="Genomic_DNA"/>
</dbReference>
<dbReference type="Proteomes" id="UP001500979">
    <property type="component" value="Unassembled WGS sequence"/>
</dbReference>